<reference evidence="3" key="1">
    <citation type="submission" date="2016-02" db="EMBL/GenBank/DDBJ databases">
        <authorList>
            <person name="Holder M.E."/>
            <person name="Ajami N.J."/>
            <person name="Petrosino J.F."/>
        </authorList>
    </citation>
    <scope>NUCLEOTIDE SEQUENCE [LARGE SCALE GENOMIC DNA]</scope>
    <source>
        <strain evidence="3">CCUG 45958</strain>
    </source>
</reference>
<protein>
    <submittedName>
        <fullName evidence="2">Uncharacterized protein</fullName>
    </submittedName>
</protein>
<sequence>MLIHEKGPFIRGSLLLISFLVLFAVLLTPIMRDENGNHMTGLQYADNVFNELSKGSSYFIPGVRESVKSVDGKMVQMTVTMKKAALAPLAVALLQKSGATEAVADGGKVSFKGDLGLILTSATDDADALYHNNADAVSQKYGGEPALKVAAAWWYLLSPSIKELQKQRLFGEAQVVDHVLRRAVEPGNNFYSVVPAKVSEHVWLMSGMLIFYVLYTLWYGFSIFELFEGIGLAMTKSKVKQES</sequence>
<keyword evidence="1" id="KW-0812">Transmembrane</keyword>
<dbReference type="RefSeq" id="WP_062253499.1">
    <property type="nucleotide sequence ID" value="NZ_CP014229.1"/>
</dbReference>
<feature type="transmembrane region" description="Helical" evidence="1">
    <location>
        <begin position="202"/>
        <end position="227"/>
    </location>
</feature>
<gene>
    <name evidence="2" type="ORF">AXF13_11850</name>
</gene>
<evidence type="ECO:0000313" key="2">
    <source>
        <dbReference type="EMBL" id="AMD90759.1"/>
    </source>
</evidence>
<accession>A0A0X8JL22</accession>
<proteinExistence type="predicted"/>
<dbReference type="Proteomes" id="UP000069241">
    <property type="component" value="Chromosome"/>
</dbReference>
<keyword evidence="1" id="KW-1133">Transmembrane helix</keyword>
<evidence type="ECO:0000256" key="1">
    <source>
        <dbReference type="SAM" id="Phobius"/>
    </source>
</evidence>
<evidence type="ECO:0000313" key="3">
    <source>
        <dbReference type="Proteomes" id="UP000069241"/>
    </source>
</evidence>
<dbReference type="STRING" id="44742.AXF13_11850"/>
<dbReference type="EMBL" id="CP014229">
    <property type="protein sequence ID" value="AMD90759.1"/>
    <property type="molecule type" value="Genomic_DNA"/>
</dbReference>
<dbReference type="KEGG" id="dfi:AXF13_11850"/>
<keyword evidence="3" id="KW-1185">Reference proteome</keyword>
<dbReference type="AlphaFoldDB" id="A0A0X8JL22"/>
<keyword evidence="1" id="KW-0472">Membrane</keyword>
<organism evidence="2 3">
    <name type="scientific">Desulfovibrio fairfieldensis</name>
    <dbReference type="NCBI Taxonomy" id="44742"/>
    <lineage>
        <taxon>Bacteria</taxon>
        <taxon>Pseudomonadati</taxon>
        <taxon>Thermodesulfobacteriota</taxon>
        <taxon>Desulfovibrionia</taxon>
        <taxon>Desulfovibrionales</taxon>
        <taxon>Desulfovibrionaceae</taxon>
        <taxon>Desulfovibrio</taxon>
    </lineage>
</organism>
<name>A0A0X8JL22_9BACT</name>